<sequence>MEETAQGKNLPDCITILSILRLKNLRAFMVLEIIFKTFAVLVSTGVMGALAYFTHYPLLFPSLGPTIFMHIVTPQQDASRVWNTLAGHAIGIIAAVFSLWIFDALAAPAAMSIDHITWNRMAASVLAISLTVLGQGLCKANHPPAAATTLLLSLGGFHSDIKTISVICIGVIISTTVSEIFQKFMAYKK</sequence>
<feature type="transmembrane region" description="Helical" evidence="1">
    <location>
        <begin position="85"/>
        <end position="106"/>
    </location>
</feature>
<protein>
    <submittedName>
        <fullName evidence="3">HPP family protein</fullName>
    </submittedName>
</protein>
<name>A0ABT1EU09_9PROT</name>
<keyword evidence="1" id="KW-0472">Membrane</keyword>
<feature type="domain" description="HPP transmembrane region" evidence="2">
    <location>
        <begin position="30"/>
        <end position="184"/>
    </location>
</feature>
<organism evidence="3 4">
    <name type="scientific">Acetobacter cerevisiae</name>
    <dbReference type="NCBI Taxonomy" id="178900"/>
    <lineage>
        <taxon>Bacteria</taxon>
        <taxon>Pseudomonadati</taxon>
        <taxon>Pseudomonadota</taxon>
        <taxon>Alphaproteobacteria</taxon>
        <taxon>Acetobacterales</taxon>
        <taxon>Acetobacteraceae</taxon>
        <taxon>Acetobacter</taxon>
    </lineage>
</organism>
<dbReference type="RefSeq" id="WP_253551118.1">
    <property type="nucleotide sequence ID" value="NZ_JAMYZR010000028.1"/>
</dbReference>
<keyword evidence="4" id="KW-1185">Reference proteome</keyword>
<comment type="caution">
    <text evidence="3">The sequence shown here is derived from an EMBL/GenBank/DDBJ whole genome shotgun (WGS) entry which is preliminary data.</text>
</comment>
<feature type="transmembrane region" description="Helical" evidence="1">
    <location>
        <begin position="27"/>
        <end position="53"/>
    </location>
</feature>
<evidence type="ECO:0000313" key="3">
    <source>
        <dbReference type="EMBL" id="MCP1246749.1"/>
    </source>
</evidence>
<keyword evidence="1" id="KW-0812">Transmembrane</keyword>
<accession>A0ABT1EU09</accession>
<evidence type="ECO:0000313" key="4">
    <source>
        <dbReference type="Proteomes" id="UP001523543"/>
    </source>
</evidence>
<gene>
    <name evidence="3" type="ORF">NKW54_12465</name>
</gene>
<evidence type="ECO:0000256" key="1">
    <source>
        <dbReference type="SAM" id="Phobius"/>
    </source>
</evidence>
<keyword evidence="1" id="KW-1133">Transmembrane helix</keyword>
<dbReference type="InterPro" id="IPR058581">
    <property type="entry name" value="TM_HPP"/>
</dbReference>
<dbReference type="Proteomes" id="UP001523543">
    <property type="component" value="Unassembled WGS sequence"/>
</dbReference>
<feature type="transmembrane region" description="Helical" evidence="1">
    <location>
        <begin position="161"/>
        <end position="181"/>
    </location>
</feature>
<proteinExistence type="predicted"/>
<reference evidence="3 4" key="1">
    <citation type="submission" date="2022-06" db="EMBL/GenBank/DDBJ databases">
        <title>Acetobacer genomes from food samples.</title>
        <authorList>
            <person name="Sombolestani A."/>
        </authorList>
    </citation>
    <scope>NUCLEOTIDE SEQUENCE [LARGE SCALE GENOMIC DNA]</scope>
    <source>
        <strain evidence="3 4">R-83281</strain>
    </source>
</reference>
<dbReference type="Pfam" id="PF04982">
    <property type="entry name" value="TM_HPP"/>
    <property type="match status" value="1"/>
</dbReference>
<dbReference type="EMBL" id="JAMYZR010000028">
    <property type="protein sequence ID" value="MCP1246749.1"/>
    <property type="molecule type" value="Genomic_DNA"/>
</dbReference>
<evidence type="ECO:0000259" key="2">
    <source>
        <dbReference type="Pfam" id="PF04982"/>
    </source>
</evidence>